<dbReference type="InterPro" id="IPR005914">
    <property type="entry name" value="Acac_CoA_synth"/>
</dbReference>
<dbReference type="EMBL" id="CP054719">
    <property type="protein sequence ID" value="QOL20017.1"/>
    <property type="molecule type" value="Genomic_DNA"/>
</dbReference>
<dbReference type="PANTHER" id="PTHR42921">
    <property type="entry name" value="ACETOACETYL-COA SYNTHETASE"/>
    <property type="match status" value="1"/>
</dbReference>
<dbReference type="KEGG" id="pbal:CPBP_00794"/>
<dbReference type="GO" id="GO:0005524">
    <property type="term" value="F:ATP binding"/>
    <property type="evidence" value="ECO:0007669"/>
    <property type="project" value="UniProtKB-KW"/>
</dbReference>
<feature type="domain" description="AMP-binding enzyme C-terminal" evidence="6">
    <location>
        <begin position="544"/>
        <end position="613"/>
    </location>
</feature>
<dbReference type="NCBIfam" id="TIGR01217">
    <property type="entry name" value="ac_ac_CoA_syn"/>
    <property type="match status" value="1"/>
</dbReference>
<evidence type="ECO:0000313" key="7">
    <source>
        <dbReference type="EMBL" id="QOL20017.1"/>
    </source>
</evidence>
<dbReference type="InterPro" id="IPR045851">
    <property type="entry name" value="AMP-bd_C_sf"/>
</dbReference>
<evidence type="ECO:0000259" key="5">
    <source>
        <dbReference type="Pfam" id="PF00501"/>
    </source>
</evidence>
<sequence length="652" mass="73149">MSAKPLWVPSESYIHSTKVSEFIRTVNEKFNLNINSFSELWEWSVSFPEDFWKSVALFTGFISTPLHGAFKIDSSHMWEQHFFPDVKLNFAENLLRRRDDNPAIIFYGEDRVTKTLSHKELYENVVMLATALKKDGLKPGDRVAGFVPNTPEALISMLATAALGGVWSSGSPDFGVEGALDRFGQIEPKFLFAADGYFYNGKEINVLDKVAEIAAKLPCLKKTIVYNYVGSSENSSLPDEIIRWEDFISGKSATDFEFQKFPFNQPLFIMFSSGTTGKPKCIVHGAGGALLQHLKEHQLHMDIRPNDRMFYFTTCGWMMWNWLVTGLASGATLVLFDGSPFARKGRILIDMIDDVGITLFGVSAKYIDAIAKLKLSPKDTHKLTTLRAIASTGSPLAHESFDYIYKSVKSDVQLVSLSGGTDIISCFALGNPIGSVYQGQLQTRGLGLDVDVFDEQGHSVKETKGELVCKSAFPAMPLFFWNDPENKRYKASYFERFDNIWCHGDYVELTAENGMIFHGRSDAVLNPGGVRIGTAEIYRQVEKIDEVLECFAIGQQWEHDERVVLFVKLRDGLALTDELKQRIKDVILENTTRRHVPDVIVSVPDIPKTRSGKIVELAVRSIIHGEEIKNKDAIANPEALIFFENISELKKS</sequence>
<feature type="domain" description="AMP-dependent synthetase/ligase" evidence="5">
    <location>
        <begin position="96"/>
        <end position="472"/>
    </location>
</feature>
<organism evidence="7 8">
    <name type="scientific">Candidatus Bodocaedibacter vickermanii</name>
    <dbReference type="NCBI Taxonomy" id="2741701"/>
    <lineage>
        <taxon>Bacteria</taxon>
        <taxon>Pseudomonadati</taxon>
        <taxon>Pseudomonadota</taxon>
        <taxon>Alphaproteobacteria</taxon>
        <taxon>Holosporales</taxon>
        <taxon>Candidatus Paracaedibacteraceae</taxon>
        <taxon>Candidatus Bodocaedibacter</taxon>
    </lineage>
</organism>
<keyword evidence="3" id="KW-0547">Nucleotide-binding</keyword>
<keyword evidence="2 7" id="KW-0436">Ligase</keyword>
<keyword evidence="8" id="KW-1185">Reference proteome</keyword>
<dbReference type="Gene3D" id="3.30.300.30">
    <property type="match status" value="1"/>
</dbReference>
<evidence type="ECO:0000256" key="3">
    <source>
        <dbReference type="ARBA" id="ARBA00022741"/>
    </source>
</evidence>
<dbReference type="SUPFAM" id="SSF56801">
    <property type="entry name" value="Acetyl-CoA synthetase-like"/>
    <property type="match status" value="1"/>
</dbReference>
<dbReference type="GO" id="GO:0030729">
    <property type="term" value="F:acetoacetate-CoA ligase activity"/>
    <property type="evidence" value="ECO:0007669"/>
    <property type="project" value="InterPro"/>
</dbReference>
<dbReference type="InterPro" id="IPR000873">
    <property type="entry name" value="AMP-dep_synth/lig_dom"/>
</dbReference>
<dbReference type="GO" id="GO:0003987">
    <property type="term" value="F:acetate-CoA ligase activity"/>
    <property type="evidence" value="ECO:0007669"/>
    <property type="project" value="UniProtKB-EC"/>
</dbReference>
<evidence type="ECO:0000313" key="8">
    <source>
        <dbReference type="Proteomes" id="UP000594001"/>
    </source>
</evidence>
<dbReference type="PANTHER" id="PTHR42921:SF1">
    <property type="entry name" value="ACETOACETYL-COA SYNTHETASE"/>
    <property type="match status" value="1"/>
</dbReference>
<reference evidence="7 8" key="1">
    <citation type="submission" date="2020-06" db="EMBL/GenBank/DDBJ databases">
        <title>The endosymbiont of the kinetoplastid Bodo saltans is a Paracaedibacter-like alpha-proteobacterium possessing a putative toxin-antitoxin system.</title>
        <authorList>
            <person name="Midha S."/>
            <person name="Rigden D.J."/>
            <person name="Siozios S."/>
            <person name="Hurst G.D.D."/>
            <person name="Jackson A.P."/>
        </authorList>
    </citation>
    <scope>NUCLEOTIDE SEQUENCE [LARGE SCALE GENOMIC DNA]</scope>
    <source>
        <strain evidence="7">Lake Konstanz</strain>
    </source>
</reference>
<keyword evidence="4" id="KW-0067">ATP-binding</keyword>
<dbReference type="RefSeq" id="WP_350331572.1">
    <property type="nucleotide sequence ID" value="NZ_CP054719.1"/>
</dbReference>
<evidence type="ECO:0000256" key="1">
    <source>
        <dbReference type="ARBA" id="ARBA00006432"/>
    </source>
</evidence>
<dbReference type="GO" id="GO:0006629">
    <property type="term" value="P:lipid metabolic process"/>
    <property type="evidence" value="ECO:0007669"/>
    <property type="project" value="InterPro"/>
</dbReference>
<evidence type="ECO:0000256" key="4">
    <source>
        <dbReference type="ARBA" id="ARBA00022840"/>
    </source>
</evidence>
<dbReference type="InterPro" id="IPR020845">
    <property type="entry name" value="AMP-binding_CS"/>
</dbReference>
<evidence type="ECO:0000256" key="2">
    <source>
        <dbReference type="ARBA" id="ARBA00022598"/>
    </source>
</evidence>
<dbReference type="InterPro" id="IPR042099">
    <property type="entry name" value="ANL_N_sf"/>
</dbReference>
<protein>
    <submittedName>
        <fullName evidence="7">Acetyl-coenzyme A synthetase</fullName>
        <ecNumber evidence="7">6.2.1.1</ecNumber>
    </submittedName>
</protein>
<dbReference type="Pfam" id="PF13193">
    <property type="entry name" value="AMP-binding_C"/>
    <property type="match status" value="1"/>
</dbReference>
<dbReference type="PROSITE" id="PS00455">
    <property type="entry name" value="AMP_BINDING"/>
    <property type="match status" value="1"/>
</dbReference>
<dbReference type="Pfam" id="PF00501">
    <property type="entry name" value="AMP-binding"/>
    <property type="match status" value="1"/>
</dbReference>
<gene>
    <name evidence="7" type="primary">acsA</name>
    <name evidence="7" type="ORF">CPBP_00794</name>
</gene>
<comment type="similarity">
    <text evidence="1">Belongs to the ATP-dependent AMP-binding enzyme family.</text>
</comment>
<proteinExistence type="inferred from homology"/>
<name>A0A7L9RTT4_9PROT</name>
<dbReference type="AlphaFoldDB" id="A0A7L9RTT4"/>
<dbReference type="Proteomes" id="UP000594001">
    <property type="component" value="Chromosome"/>
</dbReference>
<accession>A0A7L9RTT4</accession>
<dbReference type="NCBIfam" id="NF002937">
    <property type="entry name" value="PRK03584.1"/>
    <property type="match status" value="1"/>
</dbReference>
<dbReference type="CDD" id="cd05943">
    <property type="entry name" value="AACS"/>
    <property type="match status" value="1"/>
</dbReference>
<dbReference type="InterPro" id="IPR025110">
    <property type="entry name" value="AMP-bd_C"/>
</dbReference>
<evidence type="ECO:0000259" key="6">
    <source>
        <dbReference type="Pfam" id="PF13193"/>
    </source>
</evidence>
<dbReference type="Gene3D" id="3.40.50.12780">
    <property type="entry name" value="N-terminal domain of ligase-like"/>
    <property type="match status" value="1"/>
</dbReference>
<dbReference type="EC" id="6.2.1.1" evidence="7"/>